<comment type="caution">
    <text evidence="3">The sequence shown here is derived from an EMBL/GenBank/DDBJ whole genome shotgun (WGS) entry which is preliminary data.</text>
</comment>
<dbReference type="GO" id="GO:0008168">
    <property type="term" value="F:methyltransferase activity"/>
    <property type="evidence" value="ECO:0007669"/>
    <property type="project" value="UniProtKB-KW"/>
</dbReference>
<evidence type="ECO:0000259" key="2">
    <source>
        <dbReference type="PROSITE" id="PS51084"/>
    </source>
</evidence>
<dbReference type="InterPro" id="IPR036265">
    <property type="entry name" value="HIT-like_sf"/>
</dbReference>
<reference evidence="3 4" key="1">
    <citation type="submission" date="2024-10" db="EMBL/GenBank/DDBJ databases">
        <title>The Natural Products Discovery Center: Release of the First 8490 Sequenced Strains for Exploring Actinobacteria Biosynthetic Diversity.</title>
        <authorList>
            <person name="Kalkreuter E."/>
            <person name="Kautsar S.A."/>
            <person name="Yang D."/>
            <person name="Bader C.D."/>
            <person name="Teijaro C.N."/>
            <person name="Fluegel L."/>
            <person name="Davis C.M."/>
            <person name="Simpson J.R."/>
            <person name="Lauterbach L."/>
            <person name="Steele A.D."/>
            <person name="Gui C."/>
            <person name="Meng S."/>
            <person name="Li G."/>
            <person name="Viehrig K."/>
            <person name="Ye F."/>
            <person name="Su P."/>
            <person name="Kiefer A.F."/>
            <person name="Nichols A."/>
            <person name="Cepeda A.J."/>
            <person name="Yan W."/>
            <person name="Fan B."/>
            <person name="Jiang Y."/>
            <person name="Adhikari A."/>
            <person name="Zheng C.-J."/>
            <person name="Schuster L."/>
            <person name="Cowan T.M."/>
            <person name="Smanski M.J."/>
            <person name="Chevrette M.G."/>
            <person name="De Carvalho L.P.S."/>
            <person name="Shen B."/>
        </authorList>
    </citation>
    <scope>NUCLEOTIDE SEQUENCE [LARGE SCALE GENOMIC DNA]</scope>
    <source>
        <strain evidence="3 4">NPDC003029</strain>
    </source>
</reference>
<keyword evidence="3" id="KW-0489">Methyltransferase</keyword>
<dbReference type="PANTHER" id="PTHR46648">
    <property type="entry name" value="HIT FAMILY PROTEIN 1"/>
    <property type="match status" value="1"/>
</dbReference>
<dbReference type="PANTHER" id="PTHR46648:SF1">
    <property type="entry name" value="ADENOSINE 5'-MONOPHOSPHORAMIDASE HNT1"/>
    <property type="match status" value="1"/>
</dbReference>
<dbReference type="SUPFAM" id="SSF54197">
    <property type="entry name" value="HIT-like"/>
    <property type="match status" value="1"/>
</dbReference>
<feature type="domain" description="HIT" evidence="2">
    <location>
        <begin position="8"/>
        <end position="114"/>
    </location>
</feature>
<dbReference type="InterPro" id="IPR019808">
    <property type="entry name" value="Histidine_triad_CS"/>
</dbReference>
<feature type="short sequence motif" description="Histidine triad motif" evidence="1">
    <location>
        <begin position="99"/>
        <end position="103"/>
    </location>
</feature>
<dbReference type="Pfam" id="PF01230">
    <property type="entry name" value="HIT"/>
    <property type="match status" value="1"/>
</dbReference>
<dbReference type="InterPro" id="IPR001310">
    <property type="entry name" value="Histidine_triad_HIT"/>
</dbReference>
<gene>
    <name evidence="3" type="ORF">ACFYWW_03870</name>
</gene>
<evidence type="ECO:0000313" key="4">
    <source>
        <dbReference type="Proteomes" id="UP001601976"/>
    </source>
</evidence>
<dbReference type="GO" id="GO:0032259">
    <property type="term" value="P:methylation"/>
    <property type="evidence" value="ECO:0007669"/>
    <property type="project" value="UniProtKB-KW"/>
</dbReference>
<dbReference type="Proteomes" id="UP001601976">
    <property type="component" value="Unassembled WGS sequence"/>
</dbReference>
<dbReference type="RefSeq" id="WP_387893764.1">
    <property type="nucleotide sequence ID" value="NZ_JBIAPK010000001.1"/>
</dbReference>
<keyword evidence="4" id="KW-1185">Reference proteome</keyword>
<sequence length="142" mass="15313">MAGLITCIFCDLLRRGDARWVERGPEASAFAPLDSLAPGHTVVVPTTHHEDVFDAPPEQLAATMALVQHLAKTMRTTLAATGVNILNASGPASEQSVRHLHFHLVPRWPGDGFSTWPSETSTHHFDGDAIAHLAHAVSLARQ</sequence>
<dbReference type="EC" id="2.1.1.-" evidence="3"/>
<accession>A0ABW6R8N7</accession>
<dbReference type="EMBL" id="JBIAPK010000001">
    <property type="protein sequence ID" value="MFF3337865.1"/>
    <property type="molecule type" value="Genomic_DNA"/>
</dbReference>
<proteinExistence type="predicted"/>
<dbReference type="PROSITE" id="PS51084">
    <property type="entry name" value="HIT_2"/>
    <property type="match status" value="1"/>
</dbReference>
<keyword evidence="3" id="KW-0808">Transferase</keyword>
<protein>
    <submittedName>
        <fullName evidence="3">HIT family protein</fullName>
        <ecNumber evidence="3">2.1.1.-</ecNumber>
    </submittedName>
</protein>
<dbReference type="Gene3D" id="3.30.428.10">
    <property type="entry name" value="HIT-like"/>
    <property type="match status" value="1"/>
</dbReference>
<organism evidence="3 4">
    <name type="scientific">Streptomyces flavidovirens</name>
    <dbReference type="NCBI Taxonomy" id="67298"/>
    <lineage>
        <taxon>Bacteria</taxon>
        <taxon>Bacillati</taxon>
        <taxon>Actinomycetota</taxon>
        <taxon>Actinomycetes</taxon>
        <taxon>Kitasatosporales</taxon>
        <taxon>Streptomycetaceae</taxon>
        <taxon>Streptomyces</taxon>
    </lineage>
</organism>
<name>A0ABW6R8N7_9ACTN</name>
<dbReference type="InterPro" id="IPR011146">
    <property type="entry name" value="HIT-like"/>
</dbReference>
<evidence type="ECO:0000313" key="3">
    <source>
        <dbReference type="EMBL" id="MFF3337865.1"/>
    </source>
</evidence>
<dbReference type="PROSITE" id="PS00892">
    <property type="entry name" value="HIT_1"/>
    <property type="match status" value="1"/>
</dbReference>
<evidence type="ECO:0000256" key="1">
    <source>
        <dbReference type="PROSITE-ProRule" id="PRU00464"/>
    </source>
</evidence>